<dbReference type="SUPFAM" id="SSF50044">
    <property type="entry name" value="SH3-domain"/>
    <property type="match status" value="1"/>
</dbReference>
<dbReference type="GO" id="GO:0030032">
    <property type="term" value="P:lamellipodium assembly"/>
    <property type="evidence" value="ECO:0007669"/>
    <property type="project" value="TreeGrafter"/>
</dbReference>
<dbReference type="InterPro" id="IPR001849">
    <property type="entry name" value="PH_domain"/>
</dbReference>
<dbReference type="GO" id="GO:0005085">
    <property type="term" value="F:guanyl-nucleotide exchange factor activity"/>
    <property type="evidence" value="ECO:0007669"/>
    <property type="project" value="UniProtKB-KW"/>
</dbReference>
<dbReference type="InterPro" id="IPR035899">
    <property type="entry name" value="DBL_dom_sf"/>
</dbReference>
<dbReference type="Pfam" id="PF07653">
    <property type="entry name" value="SH3_2"/>
    <property type="match status" value="1"/>
</dbReference>
<dbReference type="PROSITE" id="PS00741">
    <property type="entry name" value="DH_1"/>
    <property type="match status" value="1"/>
</dbReference>
<evidence type="ECO:0000259" key="7">
    <source>
        <dbReference type="PROSITE" id="PS50002"/>
    </source>
</evidence>
<dbReference type="InterPro" id="IPR000219">
    <property type="entry name" value="DH_dom"/>
</dbReference>
<dbReference type="FunFam" id="1.20.900.10:FF:000016">
    <property type="entry name" value="Rho guanine nucleotide exchange factor 6"/>
    <property type="match status" value="1"/>
</dbReference>
<dbReference type="InterPro" id="IPR036028">
    <property type="entry name" value="SH3-like_dom_sf"/>
</dbReference>
<protein>
    <submittedName>
        <fullName evidence="10">Rho guanine nucleotide exchange factor (GEF) 7a</fullName>
    </submittedName>
</protein>
<comment type="subcellular location">
    <subcellularLocation>
        <location evidence="1">Cell projection</location>
        <location evidence="1">Lamellipodium</location>
    </subcellularLocation>
</comment>
<evidence type="ECO:0000313" key="10">
    <source>
        <dbReference type="Ensembl" id="ENSCCRP00020007728.1"/>
    </source>
</evidence>
<evidence type="ECO:0000256" key="2">
    <source>
        <dbReference type="ARBA" id="ARBA00022443"/>
    </source>
</evidence>
<keyword evidence="4" id="KW-0966">Cell projection</keyword>
<dbReference type="SMART" id="SM00326">
    <property type="entry name" value="SH3"/>
    <property type="match status" value="1"/>
</dbReference>
<feature type="coiled-coil region" evidence="6">
    <location>
        <begin position="629"/>
        <end position="670"/>
    </location>
</feature>
<organism evidence="10 11">
    <name type="scientific">Cyprinus carpio</name>
    <name type="common">Common carp</name>
    <dbReference type="NCBI Taxonomy" id="7962"/>
    <lineage>
        <taxon>Eukaryota</taxon>
        <taxon>Metazoa</taxon>
        <taxon>Chordata</taxon>
        <taxon>Craniata</taxon>
        <taxon>Vertebrata</taxon>
        <taxon>Euteleostomi</taxon>
        <taxon>Actinopterygii</taxon>
        <taxon>Neopterygii</taxon>
        <taxon>Teleostei</taxon>
        <taxon>Ostariophysi</taxon>
        <taxon>Cypriniformes</taxon>
        <taxon>Cyprinidae</taxon>
        <taxon>Cyprininae</taxon>
        <taxon>Cyprinus</taxon>
    </lineage>
</organism>
<evidence type="ECO:0000259" key="9">
    <source>
        <dbReference type="PROSITE" id="PS50010"/>
    </source>
</evidence>
<dbReference type="PRINTS" id="PR00452">
    <property type="entry name" value="SH3DOMAIN"/>
</dbReference>
<feature type="domain" description="PH" evidence="8">
    <location>
        <begin position="321"/>
        <end position="440"/>
    </location>
</feature>
<evidence type="ECO:0000313" key="11">
    <source>
        <dbReference type="Proteomes" id="UP000694701"/>
    </source>
</evidence>
<dbReference type="SMART" id="SM00233">
    <property type="entry name" value="PH"/>
    <property type="match status" value="1"/>
</dbReference>
<dbReference type="Pfam" id="PF00621">
    <property type="entry name" value="RhoGEF"/>
    <property type="match status" value="1"/>
</dbReference>
<feature type="domain" description="SH3" evidence="7">
    <location>
        <begin position="32"/>
        <end position="91"/>
    </location>
</feature>
<dbReference type="Pfam" id="PF16523">
    <property type="entry name" value="betaPIX_CC"/>
    <property type="match status" value="1"/>
</dbReference>
<dbReference type="PROSITE" id="PS50003">
    <property type="entry name" value="PH_DOMAIN"/>
    <property type="match status" value="1"/>
</dbReference>
<evidence type="ECO:0000256" key="4">
    <source>
        <dbReference type="ARBA" id="ARBA00023273"/>
    </source>
</evidence>
<dbReference type="FunFam" id="2.30.30.40:FF:000034">
    <property type="entry name" value="Rho guanine nucleotide exchange factor (GEF) 7"/>
    <property type="match status" value="1"/>
</dbReference>
<evidence type="ECO:0000256" key="5">
    <source>
        <dbReference type="PROSITE-ProRule" id="PRU00192"/>
    </source>
</evidence>
<dbReference type="Pfam" id="PF16614">
    <property type="entry name" value="RhoGEF67_u2"/>
    <property type="match status" value="1"/>
</dbReference>
<dbReference type="PANTHER" id="PTHR46026">
    <property type="entry name" value="RHO-TYPE GUANINE NUCLEOTIDE EXCHANGE FACTOR, ISOFORM F"/>
    <property type="match status" value="1"/>
</dbReference>
<dbReference type="PROSITE" id="PS50002">
    <property type="entry name" value="SH3"/>
    <property type="match status" value="1"/>
</dbReference>
<keyword evidence="2 5" id="KW-0728">SH3 domain</keyword>
<accession>A0A8C2CBM5</accession>
<dbReference type="InterPro" id="IPR011993">
    <property type="entry name" value="PH-like_dom_sf"/>
</dbReference>
<dbReference type="AlphaFoldDB" id="A0A8C2CBM5"/>
<dbReference type="SMART" id="SM00325">
    <property type="entry name" value="RhoGEF"/>
    <property type="match status" value="1"/>
</dbReference>
<keyword evidence="6" id="KW-0175">Coiled coil</keyword>
<reference evidence="10" key="1">
    <citation type="submission" date="2025-08" db="UniProtKB">
        <authorList>
            <consortium name="Ensembl"/>
        </authorList>
    </citation>
    <scope>IDENTIFICATION</scope>
</reference>
<dbReference type="Gene3D" id="2.30.29.30">
    <property type="entry name" value="Pleckstrin-homology domain (PH domain)/Phosphotyrosine-binding domain (PTB)"/>
    <property type="match status" value="1"/>
</dbReference>
<feature type="domain" description="DH" evidence="9">
    <location>
        <begin position="119"/>
        <end position="299"/>
    </location>
</feature>
<evidence type="ECO:0000256" key="1">
    <source>
        <dbReference type="ARBA" id="ARBA00004510"/>
    </source>
</evidence>
<dbReference type="SUPFAM" id="SSF48065">
    <property type="entry name" value="DBL homology domain (DH-domain)"/>
    <property type="match status" value="1"/>
</dbReference>
<dbReference type="GO" id="GO:0035556">
    <property type="term" value="P:intracellular signal transduction"/>
    <property type="evidence" value="ECO:0007669"/>
    <property type="project" value="InterPro"/>
</dbReference>
<dbReference type="GO" id="GO:0030027">
    <property type="term" value="C:lamellipodium"/>
    <property type="evidence" value="ECO:0007669"/>
    <property type="project" value="UniProtKB-SubCell"/>
</dbReference>
<dbReference type="CDD" id="cd12060">
    <property type="entry name" value="SH3_alphaPIX"/>
    <property type="match status" value="1"/>
</dbReference>
<dbReference type="InterPro" id="IPR001452">
    <property type="entry name" value="SH3_domain"/>
</dbReference>
<dbReference type="CDD" id="cd01225">
    <property type="entry name" value="PH_Cool_Pix"/>
    <property type="match status" value="1"/>
</dbReference>
<dbReference type="GO" id="GO:0005737">
    <property type="term" value="C:cytoplasm"/>
    <property type="evidence" value="ECO:0007669"/>
    <property type="project" value="TreeGrafter"/>
</dbReference>
<proteinExistence type="predicted"/>
<name>A0A8C2CBM5_CYPCA</name>
<dbReference type="PANTHER" id="PTHR46026:SF3">
    <property type="entry name" value="RHO GUANINE NUCLEOTIDE EXCHANGE FACTOR 7"/>
    <property type="match status" value="1"/>
</dbReference>
<dbReference type="FunFam" id="1.20.5.390:FF:000001">
    <property type="entry name" value="rho guanine nucleotide exchange factor 7 isoform X1"/>
    <property type="match status" value="1"/>
</dbReference>
<dbReference type="InterPro" id="IPR001331">
    <property type="entry name" value="GDS_CDC24_CS"/>
</dbReference>
<dbReference type="Gene3D" id="1.20.900.10">
    <property type="entry name" value="Dbl homology (DH) domain"/>
    <property type="match status" value="1"/>
</dbReference>
<dbReference type="InterPro" id="IPR046376">
    <property type="entry name" value="PH_Cool_Pix"/>
</dbReference>
<dbReference type="InterPro" id="IPR032409">
    <property type="entry name" value="GEF6/7_CC"/>
</dbReference>
<dbReference type="InterPro" id="IPR035788">
    <property type="entry name" value="AlphaPIX_SH3"/>
</dbReference>
<dbReference type="CDD" id="cd00160">
    <property type="entry name" value="RhoGEF"/>
    <property type="match status" value="1"/>
</dbReference>
<evidence type="ECO:0000256" key="6">
    <source>
        <dbReference type="SAM" id="Coils"/>
    </source>
</evidence>
<dbReference type="Pfam" id="PF00169">
    <property type="entry name" value="PH"/>
    <property type="match status" value="1"/>
</dbReference>
<dbReference type="Gene3D" id="1.20.5.390">
    <property type="entry name" value="L1 transposable element, trimerization domain"/>
    <property type="match status" value="1"/>
</dbReference>
<dbReference type="SUPFAM" id="SSF50729">
    <property type="entry name" value="PH domain-like"/>
    <property type="match status" value="1"/>
</dbReference>
<evidence type="ECO:0000259" key="8">
    <source>
        <dbReference type="PROSITE" id="PS50003"/>
    </source>
</evidence>
<keyword evidence="3" id="KW-0344">Guanine-nucleotide releasing factor</keyword>
<dbReference type="Ensembl" id="ENSCCRT00020008653.1">
    <property type="protein sequence ID" value="ENSCCRP00020007728.1"/>
    <property type="gene ID" value="ENSCCRG00020004092.1"/>
</dbReference>
<evidence type="ECO:0000256" key="3">
    <source>
        <dbReference type="ARBA" id="ARBA00022658"/>
    </source>
</evidence>
<sequence length="681" mass="77535">NTGRQCWKQLMLIRSRKSYSLSLLKDMTENSNTQLVVKARFNFQQTNEDELSFSKGDIINVTRTEEGGWWEGSLNGKTGWFPSNYVREVKGSDKQVSPKSGTLKSPPKGFDTTAISKTYYNLVLQNILETETEYSKELQSLLTNYLRPLQMTEKLSTSDVSVILGNLEEISTFQQTLVQSLEDCTKLPELQQKVGGFFLNLMPQIRSLYVSYCSNHPSTVSILTDHSEELGEFMEGRGASIPGILTLTSGLSKPFMRLDKYPTLLKELERHMEEGHPDRTEIQKCMTAFKNLSAHCQEVRKRKELELQILNEMIRLWEGEDIKTLGSVLYMSQAMVQNHGCEDKHERYLLLFPHVLLILSASPRMSGFIYQGKLALSGVTVTPLEDCESHKNAFELSGKDKLIHIFCVQDTVNMFERLQVICYNKQDLQDWLEHLNRQTKHTTMAAPSMKPLTVPCHTLPSHPLTPSRHAESRGLTVAPAYHTLPHPSSHGTPHSTMMWGPLEPPKTQKPWSLSCLRPAPPLRPSAALCYKEDLSKSPKTMKKLLPKRKPERKPSDEEFALRKSTVALEEDAQILKVIEAYCTSAKTRQTLNSNASPALIVPGEEKFSVDELKSNGQTLLEEKSLVDVVYALRDEVQELKQDYKKMKKSLEEEQRARKDLERIVKKMLKNINDTSWDETNL</sequence>
<dbReference type="Proteomes" id="UP000694701">
    <property type="component" value="Unplaced"/>
</dbReference>
<dbReference type="PROSITE" id="PS50010">
    <property type="entry name" value="DH_2"/>
    <property type="match status" value="1"/>
</dbReference>
<dbReference type="Gene3D" id="2.30.30.40">
    <property type="entry name" value="SH3 Domains"/>
    <property type="match status" value="1"/>
</dbReference>